<reference evidence="2 3" key="1">
    <citation type="submission" date="2018-06" db="EMBL/GenBank/DDBJ databases">
        <title>Flavobacterium sp IMCC34762, genome.</title>
        <authorList>
            <person name="Joung Y."/>
            <person name="Cho J."/>
            <person name="Song J."/>
        </authorList>
    </citation>
    <scope>NUCLEOTIDE SEQUENCE [LARGE SCALE GENOMIC DNA]</scope>
    <source>
        <strain evidence="2 3">IMCC34762</strain>
    </source>
</reference>
<feature type="chain" id="PRO_5016061954" evidence="1">
    <location>
        <begin position="20"/>
        <end position="169"/>
    </location>
</feature>
<evidence type="ECO:0000313" key="2">
    <source>
        <dbReference type="EMBL" id="PZX94103.1"/>
    </source>
</evidence>
<dbReference type="AlphaFoldDB" id="A0A2W7TU88"/>
<feature type="signal peptide" evidence="1">
    <location>
        <begin position="1"/>
        <end position="19"/>
    </location>
</feature>
<dbReference type="Proteomes" id="UP000249177">
    <property type="component" value="Unassembled WGS sequence"/>
</dbReference>
<organism evidence="2 3">
    <name type="scientific">Flavobacterium aquariorum</name>
    <dbReference type="NCBI Taxonomy" id="2217670"/>
    <lineage>
        <taxon>Bacteria</taxon>
        <taxon>Pseudomonadati</taxon>
        <taxon>Bacteroidota</taxon>
        <taxon>Flavobacteriia</taxon>
        <taxon>Flavobacteriales</taxon>
        <taxon>Flavobacteriaceae</taxon>
        <taxon>Flavobacterium</taxon>
    </lineage>
</organism>
<accession>A0A2W7TU88</accession>
<evidence type="ECO:0000256" key="1">
    <source>
        <dbReference type="SAM" id="SignalP"/>
    </source>
</evidence>
<dbReference type="RefSeq" id="WP_111409139.1">
    <property type="nucleotide sequence ID" value="NZ_QKXH01000003.1"/>
</dbReference>
<dbReference type="Pfam" id="PF14059">
    <property type="entry name" value="DUF4251"/>
    <property type="match status" value="1"/>
</dbReference>
<keyword evidence="1" id="KW-0732">Signal</keyword>
<proteinExistence type="predicted"/>
<keyword evidence="3" id="KW-1185">Reference proteome</keyword>
<dbReference type="InterPro" id="IPR025347">
    <property type="entry name" value="DUF4251"/>
</dbReference>
<sequence length="169" mass="18964">MKTVVLSFFLSFSMLIGFAQEKTKQQIKEEKKLAKQKEVEALIDSKEYEFKGVMAYPQGGRSIDLTTNPNFLRFKKDSIHSEMPYFGRAYSGVAYGGGNGGLYFKGPIKDYSVTKGKKNYIIKAEVRDNSDNYSVTLTVYFEGGASLTIGSNNRDSINYRGSIEKLKAK</sequence>
<name>A0A2W7TU88_9FLAO</name>
<dbReference type="Gene3D" id="2.40.128.410">
    <property type="match status" value="1"/>
</dbReference>
<comment type="caution">
    <text evidence="2">The sequence shown here is derived from an EMBL/GenBank/DDBJ whole genome shotgun (WGS) entry which is preliminary data.</text>
</comment>
<gene>
    <name evidence="2" type="ORF">DOS84_05610</name>
</gene>
<dbReference type="EMBL" id="QKXH01000003">
    <property type="protein sequence ID" value="PZX94103.1"/>
    <property type="molecule type" value="Genomic_DNA"/>
</dbReference>
<dbReference type="OrthoDB" id="1097715at2"/>
<protein>
    <submittedName>
        <fullName evidence="2">DUF4251 domain-containing protein</fullName>
    </submittedName>
</protein>
<evidence type="ECO:0000313" key="3">
    <source>
        <dbReference type="Proteomes" id="UP000249177"/>
    </source>
</evidence>